<evidence type="ECO:0000256" key="1">
    <source>
        <dbReference type="SAM" id="SignalP"/>
    </source>
</evidence>
<evidence type="ECO:0000313" key="3">
    <source>
        <dbReference type="Proteomes" id="UP000604243"/>
    </source>
</evidence>
<dbReference type="EMBL" id="BMZM01000002">
    <property type="protein sequence ID" value="GHC26924.1"/>
    <property type="molecule type" value="Genomic_DNA"/>
</dbReference>
<sequence length="471" mass="51699">MEFQQRVQARRMAVSLPLVMAGTFMGYTGLAHAQAVTDLDYIDPGIQEPTARHELYNDRDNGIRLSGGLSLYGYGATTRNVNFGSSSGIDGDNPTGKHPSWWELSATPTLRGEIDTGKSVVFAGVVGVGSMTRGSAYGDASGATPDHPEGARVDRAYIGWRSGTLLADSLGEDALTFSFGRQQFMFGEGFLVGDGYTDTGKYGGYWNGPSQGFKNTAIASIDSHGWHGDLFHLEQDQYVQGGPDEETSVNGVNAEYTFTDRAKVGGAWFRTYNSDIAGRDGMDVWNVRLKGKPLASVPGLALGGQYVSQKNRNADIDDDGWYVQATYTFQDAPWSPEIAYRHARFSENYDTLFYEFAGGWGNWFMGEITGEYMLFNTNMKIDMLRASVSPREDLETGIIGYRFRLDDPQAVGASDADFAKEINLYADWNISEQVTLSGVYAVAFPEDGARSRFGGNDNTSQLFELFATYTF</sequence>
<dbReference type="RefSeq" id="WP_189517721.1">
    <property type="nucleotide sequence ID" value="NZ_BMZM01000002.1"/>
</dbReference>
<keyword evidence="3" id="KW-1185">Reference proteome</keyword>
<name>A0ABQ3FK06_9GAMM</name>
<proteinExistence type="predicted"/>
<feature type="signal peptide" evidence="1">
    <location>
        <begin position="1"/>
        <end position="33"/>
    </location>
</feature>
<organism evidence="2 3">
    <name type="scientific">Kushneria pakistanensis</name>
    <dbReference type="NCBI Taxonomy" id="1508770"/>
    <lineage>
        <taxon>Bacteria</taxon>
        <taxon>Pseudomonadati</taxon>
        <taxon>Pseudomonadota</taxon>
        <taxon>Gammaproteobacteria</taxon>
        <taxon>Oceanospirillales</taxon>
        <taxon>Halomonadaceae</taxon>
        <taxon>Kushneria</taxon>
    </lineage>
</organism>
<dbReference type="Proteomes" id="UP000604243">
    <property type="component" value="Unassembled WGS sequence"/>
</dbReference>
<accession>A0ABQ3FK06</accession>
<protein>
    <recommendedName>
        <fullName evidence="4">Alginate export domain-containing protein</fullName>
    </recommendedName>
</protein>
<evidence type="ECO:0008006" key="4">
    <source>
        <dbReference type="Google" id="ProtNLM"/>
    </source>
</evidence>
<keyword evidence="1" id="KW-0732">Signal</keyword>
<comment type="caution">
    <text evidence="2">The sequence shown here is derived from an EMBL/GenBank/DDBJ whole genome shotgun (WGS) entry which is preliminary data.</text>
</comment>
<gene>
    <name evidence="2" type="ORF">GCM10010082_20250</name>
</gene>
<feature type="chain" id="PRO_5045317527" description="Alginate export domain-containing protein" evidence="1">
    <location>
        <begin position="34"/>
        <end position="471"/>
    </location>
</feature>
<dbReference type="SUPFAM" id="SSF56935">
    <property type="entry name" value="Porins"/>
    <property type="match status" value="1"/>
</dbReference>
<evidence type="ECO:0000313" key="2">
    <source>
        <dbReference type="EMBL" id="GHC26924.1"/>
    </source>
</evidence>
<reference evidence="3" key="1">
    <citation type="journal article" date="2019" name="Int. J. Syst. Evol. Microbiol.">
        <title>The Global Catalogue of Microorganisms (GCM) 10K type strain sequencing project: providing services to taxonomists for standard genome sequencing and annotation.</title>
        <authorList>
            <consortium name="The Broad Institute Genomics Platform"/>
            <consortium name="The Broad Institute Genome Sequencing Center for Infectious Disease"/>
            <person name="Wu L."/>
            <person name="Ma J."/>
        </authorList>
    </citation>
    <scope>NUCLEOTIDE SEQUENCE [LARGE SCALE GENOMIC DNA]</scope>
    <source>
        <strain evidence="3">KCTC 42082</strain>
    </source>
</reference>